<feature type="domain" description="N-acetyltransferase" evidence="5">
    <location>
        <begin position="146"/>
        <end position="292"/>
    </location>
</feature>
<dbReference type="SUPFAM" id="SSF55729">
    <property type="entry name" value="Acyl-CoA N-acyltransferases (Nat)"/>
    <property type="match status" value="1"/>
</dbReference>
<dbReference type="PIRSF" id="PIRSF021524">
    <property type="entry name" value="MSH_acetyltransferase"/>
    <property type="match status" value="1"/>
</dbReference>
<feature type="binding site" evidence="4">
    <location>
        <position position="173"/>
    </location>
    <ligand>
        <name>1D-myo-inositol 2-(L-cysteinylamino)-2-deoxy-alpha-D-glucopyranoside</name>
        <dbReference type="ChEBI" id="CHEBI:58887"/>
    </ligand>
</feature>
<feature type="binding site" evidence="4">
    <location>
        <begin position="236"/>
        <end position="242"/>
    </location>
    <ligand>
        <name>acetyl-CoA</name>
        <dbReference type="ChEBI" id="CHEBI:57288"/>
        <label>2</label>
    </ligand>
</feature>
<evidence type="ECO:0000256" key="2">
    <source>
        <dbReference type="ARBA" id="ARBA00022737"/>
    </source>
</evidence>
<evidence type="ECO:0000256" key="4">
    <source>
        <dbReference type="HAMAP-Rule" id="MF_01698"/>
    </source>
</evidence>
<dbReference type="EC" id="2.3.1.189" evidence="4"/>
<comment type="subunit">
    <text evidence="4">Monomer.</text>
</comment>
<gene>
    <name evidence="4 6" type="primary">mshD</name>
    <name evidence="6" type="ORF">IM660_16360</name>
</gene>
<dbReference type="InterPro" id="IPR050276">
    <property type="entry name" value="MshD_Acetyltransferase"/>
</dbReference>
<comment type="function">
    <text evidence="4">Catalyzes the transfer of acetyl from acetyl-CoA to desacetylmycothiol (Cys-GlcN-Ins) to form mycothiol.</text>
</comment>
<name>A0A7M1T1R3_9MICO</name>
<evidence type="ECO:0000313" key="6">
    <source>
        <dbReference type="EMBL" id="QOR72843.1"/>
    </source>
</evidence>
<organism evidence="6 7">
    <name type="scientific">Ruania alkalisoli</name>
    <dbReference type="NCBI Taxonomy" id="2779775"/>
    <lineage>
        <taxon>Bacteria</taxon>
        <taxon>Bacillati</taxon>
        <taxon>Actinomycetota</taxon>
        <taxon>Actinomycetes</taxon>
        <taxon>Micrococcales</taxon>
        <taxon>Ruaniaceae</taxon>
        <taxon>Ruania</taxon>
    </lineage>
</organism>
<comment type="caution">
    <text evidence="4">Lacks conserved residue(s) required for the propagation of feature annotation.</text>
</comment>
<proteinExistence type="inferred from homology"/>
<dbReference type="Proteomes" id="UP000593758">
    <property type="component" value="Chromosome"/>
</dbReference>
<feature type="binding site" evidence="4">
    <location>
        <position position="225"/>
    </location>
    <ligand>
        <name>1D-myo-inositol 2-(L-cysteinylamino)-2-deoxy-alpha-D-glucopyranoside</name>
        <dbReference type="ChEBI" id="CHEBI:58887"/>
    </ligand>
</feature>
<evidence type="ECO:0000256" key="3">
    <source>
        <dbReference type="ARBA" id="ARBA00023315"/>
    </source>
</evidence>
<dbReference type="PANTHER" id="PTHR43617:SF20">
    <property type="entry name" value="N-ALPHA-ACETYLTRANSFERASE RIMI"/>
    <property type="match status" value="1"/>
</dbReference>
<dbReference type="InterPro" id="IPR000182">
    <property type="entry name" value="GNAT_dom"/>
</dbReference>
<feature type="binding site" evidence="4">
    <location>
        <begin position="229"/>
        <end position="231"/>
    </location>
    <ligand>
        <name>acetyl-CoA</name>
        <dbReference type="ChEBI" id="CHEBI:57288"/>
        <label>2</label>
    </ligand>
</feature>
<feature type="binding site" evidence="4">
    <location>
        <position position="35"/>
    </location>
    <ligand>
        <name>1D-myo-inositol 2-(L-cysteinylamino)-2-deoxy-alpha-D-glucopyranoside</name>
        <dbReference type="ChEBI" id="CHEBI:58887"/>
    </ligand>
</feature>
<reference evidence="6 7" key="1">
    <citation type="submission" date="2020-10" db="EMBL/GenBank/DDBJ databases">
        <title>Haloactinobacterium sp. RN3S43, a bacterium isolated from saline soil.</title>
        <authorList>
            <person name="Sun J.-Q."/>
        </authorList>
    </citation>
    <scope>NUCLEOTIDE SEQUENCE [LARGE SCALE GENOMIC DNA]</scope>
    <source>
        <strain evidence="6 7">RN3S43</strain>
    </source>
</reference>
<dbReference type="EMBL" id="CP063169">
    <property type="protein sequence ID" value="QOR72843.1"/>
    <property type="molecule type" value="Genomic_DNA"/>
</dbReference>
<dbReference type="GO" id="GO:0008999">
    <property type="term" value="F:protein-N-terminal-alanine acetyltransferase activity"/>
    <property type="evidence" value="ECO:0007669"/>
    <property type="project" value="TreeGrafter"/>
</dbReference>
<comment type="similarity">
    <text evidence="4">Belongs to the acetyltransferase family. MshD subfamily.</text>
</comment>
<dbReference type="AlphaFoldDB" id="A0A7M1T1R3"/>
<feature type="binding site" evidence="4">
    <location>
        <position position="263"/>
    </location>
    <ligand>
        <name>1D-myo-inositol 2-(L-cysteinylamino)-2-deoxy-alpha-D-glucopyranoside</name>
        <dbReference type="ChEBI" id="CHEBI:58887"/>
    </ligand>
</feature>
<dbReference type="PANTHER" id="PTHR43617">
    <property type="entry name" value="L-AMINO ACID N-ACETYLTRANSFERASE"/>
    <property type="match status" value="1"/>
</dbReference>
<dbReference type="Gene3D" id="3.40.630.30">
    <property type="match status" value="1"/>
</dbReference>
<dbReference type="CDD" id="cd04301">
    <property type="entry name" value="NAT_SF"/>
    <property type="match status" value="1"/>
</dbReference>
<dbReference type="Pfam" id="PF00583">
    <property type="entry name" value="Acetyltransf_1"/>
    <property type="match status" value="1"/>
</dbReference>
<keyword evidence="7" id="KW-1185">Reference proteome</keyword>
<keyword evidence="1 4" id="KW-0808">Transferase</keyword>
<accession>A0A7M1T1R3</accession>
<dbReference type="KEGG" id="halt:IM660_16360"/>
<keyword evidence="2 4" id="KW-0677">Repeat</keyword>
<evidence type="ECO:0000259" key="5">
    <source>
        <dbReference type="PROSITE" id="PS51186"/>
    </source>
</evidence>
<evidence type="ECO:0000313" key="7">
    <source>
        <dbReference type="Proteomes" id="UP000593758"/>
    </source>
</evidence>
<feature type="binding site" evidence="4">
    <location>
        <position position="214"/>
    </location>
    <ligand>
        <name>1D-myo-inositol 2-(L-cysteinylamino)-2-deoxy-alpha-D-glucopyranoside</name>
        <dbReference type="ChEBI" id="CHEBI:58887"/>
    </ligand>
</feature>
<protein>
    <recommendedName>
        <fullName evidence="4">Mycothiol acetyltransferase</fullName>
        <shortName evidence="4">MSH acetyltransferase</shortName>
        <ecNumber evidence="4">2.3.1.189</ecNumber>
    </recommendedName>
    <alternativeName>
        <fullName evidence="4">Mycothiol synthase</fullName>
    </alternativeName>
</protein>
<feature type="binding site" evidence="4">
    <location>
        <begin position="268"/>
        <end position="273"/>
    </location>
    <ligand>
        <name>acetyl-CoA</name>
        <dbReference type="ChEBI" id="CHEBI:57288"/>
        <label>2</label>
    </ligand>
</feature>
<keyword evidence="3 4" id="KW-0012">Acyltransferase</keyword>
<dbReference type="HAMAP" id="MF_01698">
    <property type="entry name" value="MshD"/>
    <property type="match status" value="1"/>
</dbReference>
<dbReference type="InterPro" id="IPR017813">
    <property type="entry name" value="Mycothiol_AcTrfase"/>
</dbReference>
<dbReference type="PROSITE" id="PS51186">
    <property type="entry name" value="GNAT"/>
    <property type="match status" value="1"/>
</dbReference>
<dbReference type="NCBIfam" id="TIGR03448">
    <property type="entry name" value="mycothiol_MshD"/>
    <property type="match status" value="1"/>
</dbReference>
<evidence type="ECO:0000256" key="1">
    <source>
        <dbReference type="ARBA" id="ARBA00022679"/>
    </source>
</evidence>
<sequence length="292" mass="31673">MQPITTASLTPAQQQAVRVLAQAAEQADGIEALSEQTLLNLDLPEQPGGRGVKHLLVESPSGMDAYAQVDGGSVELVVAPQRRQRGIGGALLDAALTEGRQVWAHGDLPAAQALARSRELRRVRDLWVMTAEPPTDPDEPAASEGLRVRTFTVGRDEDAWVELNALAFAHHPEQGRLTRADLEQREGQPWFDPEVFFLAEDVNTGELLGSLWVKIEGNSGHAVGEIYALGVHPQAQGRGVGTLLTAHAMAAFAARDLARIELYVEGENTPAIRTYRRAGFTRARADVQYARP</sequence>
<dbReference type="InterPro" id="IPR016181">
    <property type="entry name" value="Acyl_CoA_acyltransferase"/>
</dbReference>
<dbReference type="GO" id="GO:0010125">
    <property type="term" value="P:mycothiol biosynthetic process"/>
    <property type="evidence" value="ECO:0007669"/>
    <property type="project" value="UniProtKB-UniRule"/>
</dbReference>
<feature type="binding site" evidence="4">
    <location>
        <begin position="76"/>
        <end position="78"/>
    </location>
    <ligand>
        <name>acetyl-CoA</name>
        <dbReference type="ChEBI" id="CHEBI:57288"/>
        <label>1</label>
    </ligand>
</feature>
<dbReference type="GO" id="GO:0035447">
    <property type="term" value="F:mycothiol synthase activity"/>
    <property type="evidence" value="ECO:0007669"/>
    <property type="project" value="UniProtKB-UniRule"/>
</dbReference>
<comment type="catalytic activity">
    <reaction evidence="4">
        <text>1D-myo-inositol 2-(L-cysteinylamino)-2-deoxy-alpha-D-glucopyranoside + acetyl-CoA = mycothiol + CoA + H(+)</text>
        <dbReference type="Rhea" id="RHEA:26172"/>
        <dbReference type="ChEBI" id="CHEBI:15378"/>
        <dbReference type="ChEBI" id="CHEBI:16768"/>
        <dbReference type="ChEBI" id="CHEBI:57287"/>
        <dbReference type="ChEBI" id="CHEBI:57288"/>
        <dbReference type="ChEBI" id="CHEBI:58887"/>
        <dbReference type="EC" id="2.3.1.189"/>
    </reaction>
</comment>